<dbReference type="HOGENOM" id="CLU_2681879_0_0_6"/>
<gene>
    <name evidence="1" type="ordered locus">ECED1_2079</name>
</gene>
<dbReference type="KEGG" id="ecq:ECED1_2079"/>
<name>B7MVQ8_ECO81</name>
<evidence type="ECO:0000313" key="2">
    <source>
        <dbReference type="Proteomes" id="UP000000748"/>
    </source>
</evidence>
<organism evidence="1 2">
    <name type="scientific">Escherichia coli O81 (strain ED1a)</name>
    <dbReference type="NCBI Taxonomy" id="585397"/>
    <lineage>
        <taxon>Bacteria</taxon>
        <taxon>Pseudomonadati</taxon>
        <taxon>Pseudomonadota</taxon>
        <taxon>Gammaproteobacteria</taxon>
        <taxon>Enterobacterales</taxon>
        <taxon>Enterobacteriaceae</taxon>
        <taxon>Escherichia</taxon>
    </lineage>
</organism>
<sequence>MWSVNNGGDDGYHRLYSTIIPKKFILIFANNPGISWQEAASYQIFFSVSEVRLRGLLFLYTKKLQDISDEQKIH</sequence>
<dbReference type="AlphaFoldDB" id="B7MVQ8"/>
<evidence type="ECO:0000313" key="1">
    <source>
        <dbReference type="EMBL" id="CAR08174.1"/>
    </source>
</evidence>
<reference evidence="2" key="1">
    <citation type="journal article" date="2009" name="PLoS Genet.">
        <title>Organised genome dynamics in the Escherichia coli species results in highly diverse adaptive paths.</title>
        <authorList>
            <person name="Touchon M."/>
            <person name="Hoede C."/>
            <person name="Tenaillon O."/>
            <person name="Barbe V."/>
            <person name="Baeriswyl S."/>
            <person name="Bidet P."/>
            <person name="Bingen E."/>
            <person name="Bonacorsi S."/>
            <person name="Bouchier C."/>
            <person name="Bouvet O."/>
            <person name="Calteau A."/>
            <person name="Chiapello H."/>
            <person name="Clermont O."/>
            <person name="Cruveiller S."/>
            <person name="Danchin A."/>
            <person name="Diard M."/>
            <person name="Dossat C."/>
            <person name="Karoui M.E."/>
            <person name="Frapy E."/>
            <person name="Garry L."/>
            <person name="Ghigo J.M."/>
            <person name="Gilles A.M."/>
            <person name="Johnson J."/>
            <person name="Le Bouguenec C."/>
            <person name="Lescat M."/>
            <person name="Mangenot S."/>
            <person name="Martinez-Jehanne V."/>
            <person name="Matic I."/>
            <person name="Nassif X."/>
            <person name="Oztas S."/>
            <person name="Petit M.A."/>
            <person name="Pichon C."/>
            <person name="Rouy Z."/>
            <person name="Ruf C.S."/>
            <person name="Schneider D."/>
            <person name="Tourret J."/>
            <person name="Vacherie B."/>
            <person name="Vallenet D."/>
            <person name="Medigue C."/>
            <person name="Rocha E.P.C."/>
            <person name="Denamur E."/>
        </authorList>
    </citation>
    <scope>NUCLEOTIDE SEQUENCE [LARGE SCALE GENOMIC DNA]</scope>
    <source>
        <strain evidence="2">ED1a</strain>
    </source>
</reference>
<accession>B7MVQ8</accession>
<protein>
    <submittedName>
        <fullName evidence="1">Uncharacterized protein</fullName>
    </submittedName>
</protein>
<dbReference type="EMBL" id="CU928162">
    <property type="protein sequence ID" value="CAR08174.1"/>
    <property type="molecule type" value="Genomic_DNA"/>
</dbReference>
<dbReference type="Proteomes" id="UP000000748">
    <property type="component" value="Chromosome"/>
</dbReference>
<proteinExistence type="predicted"/>